<evidence type="ECO:0000256" key="4">
    <source>
        <dbReference type="SAM" id="Phobius"/>
    </source>
</evidence>
<evidence type="ECO:0000313" key="6">
    <source>
        <dbReference type="Proteomes" id="UP000634206"/>
    </source>
</evidence>
<dbReference type="EMBL" id="JAENIG010000004">
    <property type="protein sequence ID" value="MBK1854853.1"/>
    <property type="molecule type" value="Genomic_DNA"/>
</dbReference>
<dbReference type="Pfam" id="PF14559">
    <property type="entry name" value="TPR_19"/>
    <property type="match status" value="1"/>
</dbReference>
<dbReference type="GO" id="GO:0030968">
    <property type="term" value="P:endoplasmic reticulum unfolded protein response"/>
    <property type="evidence" value="ECO:0007669"/>
    <property type="project" value="TreeGrafter"/>
</dbReference>
<feature type="transmembrane region" description="Helical" evidence="4">
    <location>
        <begin position="266"/>
        <end position="291"/>
    </location>
</feature>
<keyword evidence="1" id="KW-0677">Repeat</keyword>
<feature type="transmembrane region" description="Helical" evidence="4">
    <location>
        <begin position="362"/>
        <end position="381"/>
    </location>
</feature>
<feature type="transmembrane region" description="Helical" evidence="4">
    <location>
        <begin position="387"/>
        <end position="407"/>
    </location>
</feature>
<reference evidence="5" key="1">
    <citation type="submission" date="2021-01" db="EMBL/GenBank/DDBJ databases">
        <title>Modified the classification status of verrucomicrobia.</title>
        <authorList>
            <person name="Feng X."/>
        </authorList>
    </citation>
    <scope>NUCLEOTIDE SEQUENCE</scope>
    <source>
        <strain evidence="5">5K15</strain>
    </source>
</reference>
<feature type="repeat" description="TPR" evidence="3">
    <location>
        <begin position="173"/>
        <end position="206"/>
    </location>
</feature>
<keyword evidence="4" id="KW-1133">Transmembrane helix</keyword>
<dbReference type="Gene3D" id="1.25.40.10">
    <property type="entry name" value="Tetratricopeptide repeat domain"/>
    <property type="match status" value="1"/>
</dbReference>
<keyword evidence="4" id="KW-0812">Transmembrane</keyword>
<dbReference type="AlphaFoldDB" id="A0AAE2SAK1"/>
<keyword evidence="2 3" id="KW-0802">TPR repeat</keyword>
<feature type="transmembrane region" description="Helical" evidence="4">
    <location>
        <begin position="311"/>
        <end position="331"/>
    </location>
</feature>
<dbReference type="PANTHER" id="PTHR44227:SF3">
    <property type="entry name" value="PROTEIN O-MANNOSYL-TRANSFERASE TMTC4"/>
    <property type="match status" value="1"/>
</dbReference>
<dbReference type="InterPro" id="IPR052346">
    <property type="entry name" value="O-mannosyl-transferase_TMTC"/>
</dbReference>
<dbReference type="RefSeq" id="WP_309489464.1">
    <property type="nucleotide sequence ID" value="NZ_JAENIG010000004.1"/>
</dbReference>
<dbReference type="GO" id="GO:0035269">
    <property type="term" value="P:protein O-linked glycosylation via mannose"/>
    <property type="evidence" value="ECO:0007669"/>
    <property type="project" value="TreeGrafter"/>
</dbReference>
<keyword evidence="6" id="KW-1185">Reference proteome</keyword>
<accession>A0AAE2SAK1</accession>
<dbReference type="PANTHER" id="PTHR44227">
    <property type="match status" value="1"/>
</dbReference>
<evidence type="ECO:0000256" key="3">
    <source>
        <dbReference type="PROSITE-ProRule" id="PRU00339"/>
    </source>
</evidence>
<dbReference type="Pfam" id="PF13181">
    <property type="entry name" value="TPR_8"/>
    <property type="match status" value="1"/>
</dbReference>
<dbReference type="SUPFAM" id="SSF48452">
    <property type="entry name" value="TPR-like"/>
    <property type="match status" value="2"/>
</dbReference>
<gene>
    <name evidence="5" type="ORF">JIN83_07765</name>
</gene>
<evidence type="ECO:0000256" key="2">
    <source>
        <dbReference type="ARBA" id="ARBA00022803"/>
    </source>
</evidence>
<dbReference type="InterPro" id="IPR019734">
    <property type="entry name" value="TPR_rpt"/>
</dbReference>
<dbReference type="InterPro" id="IPR011990">
    <property type="entry name" value="TPR-like_helical_dom_sf"/>
</dbReference>
<dbReference type="SMART" id="SM00028">
    <property type="entry name" value="TPR"/>
    <property type="match status" value="5"/>
</dbReference>
<evidence type="ECO:0000256" key="1">
    <source>
        <dbReference type="ARBA" id="ARBA00022737"/>
    </source>
</evidence>
<feature type="transmembrane region" description="Helical" evidence="4">
    <location>
        <begin position="243"/>
        <end position="260"/>
    </location>
</feature>
<name>A0AAE2SAK1_9BACT</name>
<comment type="caution">
    <text evidence="5">The sequence shown here is derived from an EMBL/GenBank/DDBJ whole genome shotgun (WGS) entry which is preliminary data.</text>
</comment>
<proteinExistence type="predicted"/>
<feature type="repeat" description="TPR" evidence="3">
    <location>
        <begin position="105"/>
        <end position="138"/>
    </location>
</feature>
<protein>
    <submittedName>
        <fullName evidence="5">Tetratricopeptide repeat protein</fullName>
    </submittedName>
</protein>
<evidence type="ECO:0000313" key="5">
    <source>
        <dbReference type="EMBL" id="MBK1854853.1"/>
    </source>
</evidence>
<dbReference type="Pfam" id="PF13432">
    <property type="entry name" value="TPR_16"/>
    <property type="match status" value="1"/>
</dbReference>
<keyword evidence="4" id="KW-0472">Membrane</keyword>
<dbReference type="GO" id="GO:0000030">
    <property type="term" value="F:mannosyltransferase activity"/>
    <property type="evidence" value="ECO:0007669"/>
    <property type="project" value="TreeGrafter"/>
</dbReference>
<sequence length="412" mass="44909">MSDGRLQRADLLHDHHRYEEALALLDEVLSDDPDNDEAHYQRAWNLLEIPGRKKEALTSINAAIALAPEFAYYTAVKAIILTKLDRDTEALAVAQAATTQDPDLSVAWLAKASAYMGLNQWAKGEEAARTALELDPDDTSAENLLSLFLRLQGKLDSSQDSIGQRLAKDAEDPFTHANAGWVALQRGDYKKAEEHCMESLRIDPELEYGRAGLLESYKARSLFYRLYLKWVFFIQKYSEKSQWIIIIAIYVAFRFLRGFLSSVHPVLGAAVGLLFIFFVFGSWIANGLGHFIILKDRKARMALKPAEKRDALAVGGVMSVGLLLVIAGVTIAPLGLAMGGAALMLSAIPASRVFLNDSVPGRIIFGGAAAVAYGCAIGAIVTGSSSYLNIAVIVCFLSTWLGLVPSLNKGSD</sequence>
<dbReference type="PROSITE" id="PS50005">
    <property type="entry name" value="TPR"/>
    <property type="match status" value="2"/>
</dbReference>
<dbReference type="Proteomes" id="UP000634206">
    <property type="component" value="Unassembled WGS sequence"/>
</dbReference>
<organism evidence="5 6">
    <name type="scientific">Oceaniferula flava</name>
    <dbReference type="NCBI Taxonomy" id="2800421"/>
    <lineage>
        <taxon>Bacteria</taxon>
        <taxon>Pseudomonadati</taxon>
        <taxon>Verrucomicrobiota</taxon>
        <taxon>Verrucomicrobiia</taxon>
        <taxon>Verrucomicrobiales</taxon>
        <taxon>Verrucomicrobiaceae</taxon>
        <taxon>Oceaniferula</taxon>
    </lineage>
</organism>